<dbReference type="Proteomes" id="UP000181981">
    <property type="component" value="Unassembled WGS sequence"/>
</dbReference>
<dbReference type="SUPFAM" id="SSF53041">
    <property type="entry name" value="Resolvase-like"/>
    <property type="match status" value="1"/>
</dbReference>
<dbReference type="CDD" id="cd03768">
    <property type="entry name" value="SR_ResInv"/>
    <property type="match status" value="1"/>
</dbReference>
<sequence>MKLFSYLWIMEKKALYIRVSSGSQSTLRQEIKNFNGKVFKDTCSGVIPFKERPSGSKLVKSIESSEINFVQVKSIDRLGRDAYDIQQTIKYLEDHSCQLLISEYGLTLFNSGKINPMFKLITDLLANIAQMERDNIRERQRQGVELAKAKGVYIGRKKGTAENSEKFLKKYTPIVNIIKNSNGKLTANAISKMVKDDTGKPIATPPTVRKVMELIR</sequence>
<dbReference type="GO" id="GO:0000150">
    <property type="term" value="F:DNA strand exchange activity"/>
    <property type="evidence" value="ECO:0007669"/>
    <property type="project" value="InterPro"/>
</dbReference>
<evidence type="ECO:0000256" key="3">
    <source>
        <dbReference type="ARBA" id="ARBA00023172"/>
    </source>
</evidence>
<gene>
    <name evidence="7" type="ORF">SAMN05444285_106107</name>
</gene>
<evidence type="ECO:0000256" key="2">
    <source>
        <dbReference type="ARBA" id="ARBA00023125"/>
    </source>
</evidence>
<evidence type="ECO:0000259" key="6">
    <source>
        <dbReference type="PROSITE" id="PS51736"/>
    </source>
</evidence>
<dbReference type="PROSITE" id="PS51736">
    <property type="entry name" value="RECOMBINASES_3"/>
    <property type="match status" value="1"/>
</dbReference>
<dbReference type="InterPro" id="IPR006118">
    <property type="entry name" value="Recombinase_CS"/>
</dbReference>
<dbReference type="InterPro" id="IPR050639">
    <property type="entry name" value="SSR_resolvase"/>
</dbReference>
<feature type="domain" description="Resolvase/invertase-type recombinase catalytic" evidence="6">
    <location>
        <begin position="12"/>
        <end position="151"/>
    </location>
</feature>
<name>A0A1I0C1W1_9BACT</name>
<feature type="active site" description="O-(5'-phospho-DNA)-serine intermediate" evidence="4 5">
    <location>
        <position position="20"/>
    </location>
</feature>
<evidence type="ECO:0000256" key="1">
    <source>
        <dbReference type="ARBA" id="ARBA00022908"/>
    </source>
</evidence>
<organism evidence="7 8">
    <name type="scientific">Draconibacterium orientale</name>
    <dbReference type="NCBI Taxonomy" id="1168034"/>
    <lineage>
        <taxon>Bacteria</taxon>
        <taxon>Pseudomonadati</taxon>
        <taxon>Bacteroidota</taxon>
        <taxon>Bacteroidia</taxon>
        <taxon>Marinilabiliales</taxon>
        <taxon>Prolixibacteraceae</taxon>
        <taxon>Draconibacterium</taxon>
    </lineage>
</organism>
<dbReference type="PROSITE" id="PS00397">
    <property type="entry name" value="RECOMBINASES_1"/>
    <property type="match status" value="1"/>
</dbReference>
<dbReference type="GO" id="GO:0015074">
    <property type="term" value="P:DNA integration"/>
    <property type="evidence" value="ECO:0007669"/>
    <property type="project" value="UniProtKB-KW"/>
</dbReference>
<keyword evidence="3" id="KW-0233">DNA recombination</keyword>
<evidence type="ECO:0000313" key="8">
    <source>
        <dbReference type="Proteomes" id="UP000181981"/>
    </source>
</evidence>
<dbReference type="InterPro" id="IPR036162">
    <property type="entry name" value="Resolvase-like_N_sf"/>
</dbReference>
<dbReference type="AlphaFoldDB" id="A0A1I0C1W1"/>
<dbReference type="InterPro" id="IPR006119">
    <property type="entry name" value="Resolv_N"/>
</dbReference>
<accession>A0A1I0C1W1</accession>
<keyword evidence="1" id="KW-0229">DNA integration</keyword>
<dbReference type="Gene3D" id="3.40.50.1390">
    <property type="entry name" value="Resolvase, N-terminal catalytic domain"/>
    <property type="match status" value="1"/>
</dbReference>
<keyword evidence="2" id="KW-0238">DNA-binding</keyword>
<evidence type="ECO:0000256" key="4">
    <source>
        <dbReference type="PIRSR" id="PIRSR606118-50"/>
    </source>
</evidence>
<reference evidence="7 8" key="1">
    <citation type="submission" date="2016-10" db="EMBL/GenBank/DDBJ databases">
        <authorList>
            <person name="de Groot N.N."/>
        </authorList>
    </citation>
    <scope>NUCLEOTIDE SEQUENCE [LARGE SCALE GENOMIC DNA]</scope>
    <source>
        <strain evidence="7 8">DSM 25947</strain>
    </source>
</reference>
<dbReference type="PANTHER" id="PTHR30461:SF2">
    <property type="entry name" value="SERINE RECOMBINASE PINE-RELATED"/>
    <property type="match status" value="1"/>
</dbReference>
<dbReference type="Pfam" id="PF00239">
    <property type="entry name" value="Resolvase"/>
    <property type="match status" value="1"/>
</dbReference>
<dbReference type="PANTHER" id="PTHR30461">
    <property type="entry name" value="DNA-INVERTASE FROM LAMBDOID PROPHAGE"/>
    <property type="match status" value="1"/>
</dbReference>
<proteinExistence type="predicted"/>
<dbReference type="GO" id="GO:0003677">
    <property type="term" value="F:DNA binding"/>
    <property type="evidence" value="ECO:0007669"/>
    <property type="project" value="UniProtKB-KW"/>
</dbReference>
<dbReference type="EMBL" id="FOHT01000006">
    <property type="protein sequence ID" value="SET12957.1"/>
    <property type="molecule type" value="Genomic_DNA"/>
</dbReference>
<dbReference type="SMART" id="SM00857">
    <property type="entry name" value="Resolvase"/>
    <property type="match status" value="1"/>
</dbReference>
<evidence type="ECO:0000313" key="7">
    <source>
        <dbReference type="EMBL" id="SET12957.1"/>
    </source>
</evidence>
<protein>
    <submittedName>
        <fullName evidence="7">Site-specific DNA recombinase</fullName>
    </submittedName>
</protein>
<evidence type="ECO:0000256" key="5">
    <source>
        <dbReference type="PROSITE-ProRule" id="PRU10137"/>
    </source>
</evidence>